<sequence length="90" mass="10175">MTLNDLIGVPTFEHSQANAFISSVIDYVYVGTEILHKLRNMQITRLHHTWSDHSILQISFTAGRSPTGPGLWRANPVYVTHTTLQEQINS</sequence>
<evidence type="ECO:0000313" key="2">
    <source>
        <dbReference type="Proteomes" id="UP000740926"/>
    </source>
</evidence>
<accession>A0A9P6YUZ5</accession>
<dbReference type="Proteomes" id="UP000740926">
    <property type="component" value="Unassembled WGS sequence"/>
</dbReference>
<evidence type="ECO:0008006" key="3">
    <source>
        <dbReference type="Google" id="ProtNLM"/>
    </source>
</evidence>
<protein>
    <recommendedName>
        <fullName evidence="3">Endonuclease/exonuclease/phosphatase domain-containing protein</fullName>
    </recommendedName>
</protein>
<dbReference type="AlphaFoldDB" id="A0A9P6YUZ5"/>
<name>A0A9P6YUZ5_9FUNG</name>
<gene>
    <name evidence="1" type="ORF">G6F50_010803</name>
</gene>
<evidence type="ECO:0000313" key="1">
    <source>
        <dbReference type="EMBL" id="KAG1564665.1"/>
    </source>
</evidence>
<dbReference type="EMBL" id="JAANIU010002490">
    <property type="protein sequence ID" value="KAG1564665.1"/>
    <property type="molecule type" value="Genomic_DNA"/>
</dbReference>
<dbReference type="InterPro" id="IPR036691">
    <property type="entry name" value="Endo/exonu/phosph_ase_sf"/>
</dbReference>
<comment type="caution">
    <text evidence="1">The sequence shown here is derived from an EMBL/GenBank/DDBJ whole genome shotgun (WGS) entry which is preliminary data.</text>
</comment>
<dbReference type="Gene3D" id="3.60.10.10">
    <property type="entry name" value="Endonuclease/exonuclease/phosphatase"/>
    <property type="match status" value="1"/>
</dbReference>
<reference evidence="1 2" key="1">
    <citation type="journal article" date="2020" name="Microb. Genom.">
        <title>Genetic diversity of clinical and environmental Mucorales isolates obtained from an investigation of mucormycosis cases among solid organ transplant recipients.</title>
        <authorList>
            <person name="Nguyen M.H."/>
            <person name="Kaul D."/>
            <person name="Muto C."/>
            <person name="Cheng S.J."/>
            <person name="Richter R.A."/>
            <person name="Bruno V.M."/>
            <person name="Liu G."/>
            <person name="Beyhan S."/>
            <person name="Sundermann A.J."/>
            <person name="Mounaud S."/>
            <person name="Pasculle A.W."/>
            <person name="Nierman W.C."/>
            <person name="Driscoll E."/>
            <person name="Cumbie R."/>
            <person name="Clancy C.J."/>
            <person name="Dupont C.L."/>
        </authorList>
    </citation>
    <scope>NUCLEOTIDE SEQUENCE [LARGE SCALE GENOMIC DNA]</scope>
    <source>
        <strain evidence="1 2">GL24</strain>
    </source>
</reference>
<dbReference type="SUPFAM" id="SSF56219">
    <property type="entry name" value="DNase I-like"/>
    <property type="match status" value="1"/>
</dbReference>
<proteinExistence type="predicted"/>
<organism evidence="1 2">
    <name type="scientific">Rhizopus delemar</name>
    <dbReference type="NCBI Taxonomy" id="936053"/>
    <lineage>
        <taxon>Eukaryota</taxon>
        <taxon>Fungi</taxon>
        <taxon>Fungi incertae sedis</taxon>
        <taxon>Mucoromycota</taxon>
        <taxon>Mucoromycotina</taxon>
        <taxon>Mucoromycetes</taxon>
        <taxon>Mucorales</taxon>
        <taxon>Mucorineae</taxon>
        <taxon>Rhizopodaceae</taxon>
        <taxon>Rhizopus</taxon>
    </lineage>
</organism>
<keyword evidence="2" id="KW-1185">Reference proteome</keyword>